<dbReference type="AlphaFoldDB" id="A0A2I1TXF2"/>
<protein>
    <submittedName>
        <fullName evidence="1">Uncharacterized protein</fullName>
    </submittedName>
</protein>
<evidence type="ECO:0000313" key="2">
    <source>
        <dbReference type="Proteomes" id="UP000234902"/>
    </source>
</evidence>
<evidence type="ECO:0000313" key="1">
    <source>
        <dbReference type="EMBL" id="PKZ98282.1"/>
    </source>
</evidence>
<proteinExistence type="predicted"/>
<organism evidence="1 2">
    <name type="scientific">Streptococcus mitis</name>
    <dbReference type="NCBI Taxonomy" id="28037"/>
    <lineage>
        <taxon>Bacteria</taxon>
        <taxon>Bacillati</taxon>
        <taxon>Bacillota</taxon>
        <taxon>Bacilli</taxon>
        <taxon>Lactobacillales</taxon>
        <taxon>Streptococcaceae</taxon>
        <taxon>Streptococcus</taxon>
        <taxon>Streptococcus mitis group</taxon>
    </lineage>
</organism>
<name>A0A2I1TXF2_STRMT</name>
<reference evidence="1 2" key="1">
    <citation type="submission" date="2017-12" db="EMBL/GenBank/DDBJ databases">
        <title>Phylogenetic diversity of female urinary microbiome.</title>
        <authorList>
            <person name="Thomas-White K."/>
            <person name="Wolfe A.J."/>
        </authorList>
    </citation>
    <scope>NUCLEOTIDE SEQUENCE [LARGE SCALE GENOMIC DNA]</scope>
    <source>
        <strain evidence="1 2">UMB0079</strain>
    </source>
</reference>
<sequence>MYVYQKSSLLTSFSIFYYTKKLPSLLICTKYSKIHRRLLTLFSQSSIIALIEIFRKGKYNVYKIKTDLYRSSS</sequence>
<accession>A0A2I1TXF2</accession>
<gene>
    <name evidence="1" type="ORF">CYK19_07580</name>
</gene>
<dbReference type="Proteomes" id="UP000234902">
    <property type="component" value="Unassembled WGS sequence"/>
</dbReference>
<dbReference type="EMBL" id="PKID01000008">
    <property type="protein sequence ID" value="PKZ98282.1"/>
    <property type="molecule type" value="Genomic_DNA"/>
</dbReference>
<comment type="caution">
    <text evidence="1">The sequence shown here is derived from an EMBL/GenBank/DDBJ whole genome shotgun (WGS) entry which is preliminary data.</text>
</comment>